<dbReference type="PANTHER" id="PTHR11319">
    <property type="entry name" value="G PROTEIN-COUPLED RECEPTOR-RELATED"/>
    <property type="match status" value="1"/>
</dbReference>
<feature type="transmembrane region" description="Helical" evidence="1">
    <location>
        <begin position="866"/>
        <end position="887"/>
    </location>
</feature>
<dbReference type="eggNOG" id="KOG1136">
    <property type="taxonomic scope" value="Eukaryota"/>
</dbReference>
<accession>A0A1X7U1G2</accession>
<dbReference type="AlphaFoldDB" id="A0A1X7U1G2"/>
<feature type="transmembrane region" description="Helical" evidence="1">
    <location>
        <begin position="1151"/>
        <end position="1169"/>
    </location>
</feature>
<keyword evidence="1" id="KW-0472">Membrane</keyword>
<feature type="transmembrane region" description="Helical" evidence="1">
    <location>
        <begin position="894"/>
        <end position="913"/>
    </location>
</feature>
<feature type="transmembrane region" description="Helical" evidence="1">
    <location>
        <begin position="966"/>
        <end position="984"/>
    </location>
</feature>
<dbReference type="EnsemblMetazoa" id="Aqu2.1.21214_001">
    <property type="protein sequence ID" value="Aqu2.1.21214_001"/>
    <property type="gene ID" value="Aqu2.1.21214"/>
</dbReference>
<dbReference type="InterPro" id="IPR011050">
    <property type="entry name" value="Pectin_lyase_fold/virulence"/>
</dbReference>
<keyword evidence="1" id="KW-1133">Transmembrane helix</keyword>
<sequence length="1279" mass="142392">LLLLKSFYCMSYEDVVIAMSPLGIAIGSDEPSCGSIQSPCLSFSTIHQWENDTSVIIEGNITLDFVIEIHLVSNLVFTSSPTSKEEGPAIITCACPHPEHNCGFIIEECQDVSFDNLAITGCSMLYQLNGYLYRSGMLITASTDIALEGVSISNSYGTGLVLKNAAGSIDILNSVFSNNSLPFALQIDSNGDTVHGGSGLVILVSACEVTASTCLGTSTAGDYNIQEVSFNNNLNNLTNLSTGDWLFTYGGGLSILLVWNVQGNFFNIENSNFTGNKASAGGGMIHHCQTLCNDNTLIVKDSLFLSNSLTSTSFGGAGLATGIAYFLGDRMSTNNNVTVISTMFYHNNGYYGGGALVYCNSLDPKKPITEYNHVSFINCVWEGNTGAISPAVEVEPNYRSQYSHFFSTKATFENCTFISNSIVRHYKETFNRPSYTFNAGIGVFIIAKVTVYFSGNNTFTCNSGTALFIIAGTAFFDRGATTEFTNNTGTNGGAVALVGYAKMKYNNDTSFIFKNNIADFIGGAIYVLNNHVYGPLSSFNCFLEYINDQINYSSVTNARFTFENNRAFTDVGNSLFFTSIKPCQLTCLPQFGSISKPNDLFVNQTCMGTFDFVSNMSERSEIASSGSFFEVDGPTPLSIIPGRKYLLPLKLLDEMGQDVTKITTFQPFFSNESNINISAGFQFVANNTIEMTGRPGERGNLTLMASTHHGSEVSASIDIKLASCPPGYVIEYNSTSCICSASQNNKSLNYNGIIGCKDNEGLAVGLAGYWIGYILSYEMEPPNQDNLYTTDCPLGFCRYFNNTDGSIKNKEYYLLTKEASKTDVEEIVCAENRRGTVCSQCKKGYSVYFHSETSKCGPDDLCNAGFIFYILSEIIPVTCLFFAIVYFDISLTTGLAYNFLFMIQLLQAMVVSVNGGVQFEPSFIRSIYTILYNMLNLDFFDIDELSFCLWKGAGTLDMISMKYVSVMYAIVLIMGFVFMFKHCMCGLKYKCCRKNTVSYSVVQGLTAFLVISYFQCSRVTFLLLNRESPRGIGTTTYKDIVFWDGSLEYFSSQHLWYAIPALMCLLLFVIPFPIMLSFDGLLLKIESRLSLRFMFIRRKRPYTALHYKLKPLLDSFQGAFKDEYRFFSGLYFFYRVLILALLVIATSIVQYYFLLEIALIVIIMIQAIVQPFQKKLHNIAALLIFVNMALINMCTIRIYHLVSTDGYPTETVVIQWLQMVLIYIPLGMGVAWLCYFFYKRCRDKRDQSVSKNDENYFVCDEEFPEEIFNRSESNVDDKW</sequence>
<organism evidence="2">
    <name type="scientific">Amphimedon queenslandica</name>
    <name type="common">Sponge</name>
    <dbReference type="NCBI Taxonomy" id="400682"/>
    <lineage>
        <taxon>Eukaryota</taxon>
        <taxon>Metazoa</taxon>
        <taxon>Porifera</taxon>
        <taxon>Demospongiae</taxon>
        <taxon>Heteroscleromorpha</taxon>
        <taxon>Haplosclerida</taxon>
        <taxon>Niphatidae</taxon>
        <taxon>Amphimedon</taxon>
    </lineage>
</organism>
<feature type="transmembrane region" description="Helical" evidence="1">
    <location>
        <begin position="996"/>
        <end position="1014"/>
    </location>
</feature>
<evidence type="ECO:0000256" key="1">
    <source>
        <dbReference type="SAM" id="Phobius"/>
    </source>
</evidence>
<reference evidence="2" key="1">
    <citation type="submission" date="2017-05" db="UniProtKB">
        <authorList>
            <consortium name="EnsemblMetazoa"/>
        </authorList>
    </citation>
    <scope>IDENTIFICATION</scope>
</reference>
<feature type="transmembrane region" description="Helical" evidence="1">
    <location>
        <begin position="1055"/>
        <end position="1083"/>
    </location>
</feature>
<dbReference type="InParanoid" id="A0A1X7U1G2"/>
<dbReference type="OrthoDB" id="5989148at2759"/>
<feature type="transmembrane region" description="Helical" evidence="1">
    <location>
        <begin position="1126"/>
        <end position="1145"/>
    </location>
</feature>
<name>A0A1X7U1G2_AMPQE</name>
<feature type="transmembrane region" description="Helical" evidence="1">
    <location>
        <begin position="1214"/>
        <end position="1238"/>
    </location>
</feature>
<dbReference type="SUPFAM" id="SSF51126">
    <property type="entry name" value="Pectin lyase-like"/>
    <property type="match status" value="1"/>
</dbReference>
<protein>
    <submittedName>
        <fullName evidence="2">Uncharacterized protein</fullName>
    </submittedName>
</protein>
<evidence type="ECO:0000313" key="2">
    <source>
        <dbReference type="EnsemblMetazoa" id="Aqu2.1.21214_001"/>
    </source>
</evidence>
<keyword evidence="1" id="KW-0812">Transmembrane</keyword>
<feature type="transmembrane region" description="Helical" evidence="1">
    <location>
        <begin position="1181"/>
        <end position="1202"/>
    </location>
</feature>
<proteinExistence type="predicted"/>
<dbReference type="PANTHER" id="PTHR11319:SF35">
    <property type="entry name" value="OUTER MEMBRANE PROTEIN PMPC-RELATED"/>
    <property type="match status" value="1"/>
</dbReference>